<dbReference type="PANTHER" id="PTHR32347">
    <property type="entry name" value="EFFLUX SYSTEM COMPONENT YKNX-RELATED"/>
    <property type="match status" value="1"/>
</dbReference>
<dbReference type="Gene3D" id="2.40.420.20">
    <property type="match status" value="1"/>
</dbReference>
<dbReference type="Gene3D" id="2.40.50.100">
    <property type="match status" value="1"/>
</dbReference>
<evidence type="ECO:0000256" key="2">
    <source>
        <dbReference type="ARBA" id="ARBA00023054"/>
    </source>
</evidence>
<comment type="caution">
    <text evidence="6">The sequence shown here is derived from an EMBL/GenBank/DDBJ whole genome shotgun (WGS) entry which is preliminary data.</text>
</comment>
<accession>A0A6I2L8W6</accession>
<reference evidence="6 7" key="1">
    <citation type="submission" date="2019-11" db="EMBL/GenBank/DDBJ databases">
        <title>Novel species isolated from a subtropical stream in China.</title>
        <authorList>
            <person name="Lu H."/>
        </authorList>
    </citation>
    <scope>NUCLEOTIDE SEQUENCE [LARGE SCALE GENOMIC DNA]</scope>
    <source>
        <strain evidence="6 7">FT80W</strain>
    </source>
</reference>
<dbReference type="EMBL" id="WKJK01000025">
    <property type="protein sequence ID" value="MRW94303.1"/>
    <property type="molecule type" value="Genomic_DNA"/>
</dbReference>
<keyword evidence="4" id="KW-0732">Signal</keyword>
<evidence type="ECO:0000256" key="1">
    <source>
        <dbReference type="ARBA" id="ARBA00004196"/>
    </source>
</evidence>
<evidence type="ECO:0000313" key="7">
    <source>
        <dbReference type="Proteomes" id="UP000433309"/>
    </source>
</evidence>
<dbReference type="Gene3D" id="2.40.30.170">
    <property type="match status" value="1"/>
</dbReference>
<feature type="signal peptide" evidence="4">
    <location>
        <begin position="1"/>
        <end position="34"/>
    </location>
</feature>
<dbReference type="AlphaFoldDB" id="A0A6I2L8W6"/>
<keyword evidence="2 3" id="KW-0175">Coiled coil</keyword>
<proteinExistence type="predicted"/>
<dbReference type="RefSeq" id="WP_154383181.1">
    <property type="nucleotide sequence ID" value="NZ_WKJK01000025.1"/>
</dbReference>
<gene>
    <name evidence="6" type="ORF">GJ699_30440</name>
</gene>
<dbReference type="InterPro" id="IPR058647">
    <property type="entry name" value="BSH_CzcB-like"/>
</dbReference>
<evidence type="ECO:0000313" key="6">
    <source>
        <dbReference type="EMBL" id="MRW94303.1"/>
    </source>
</evidence>
<feature type="domain" description="CzcB-like barrel-sandwich hybrid" evidence="5">
    <location>
        <begin position="76"/>
        <end position="263"/>
    </location>
</feature>
<keyword evidence="7" id="KW-1185">Reference proteome</keyword>
<feature type="coiled-coil region" evidence="3">
    <location>
        <begin position="113"/>
        <end position="140"/>
    </location>
</feature>
<sequence>MDTLISPHIITRRKRKTVIVVAALLATLSLTAWAINRAVSPSVDASNVSIATVHSGSIANTINASGIVIPVHEELVSSPIQTRVAKVHAKLGQQVQAGELLLELDSRTIQLAVDSIKEQLAQQENRILALTLEMEQKRKQLLSAIELLQLDLEASRVRLSRNQTLRKAGGVSAEDLLTSELNVKRNEIQLRQHHEQLDDNKRVTNSNIEGARLQKSILQKQLAEQQQLLAQTQVRAPFGGMLTWLLADEGASVATGQLVAKVSELNNYKVEASLSDFHARALSAGQQVLVEQGNVKLKGEVQTVLPEIQNGTVKLLVTLAEPHHAILRNKLRVEVNIITEQKQHTLLADYGPAFNGRGPQDIFVVRDGIARKTTLNIGASDGKAVEILSGARAGDQLIISDTSRYKERDSVRVAQ</sequence>
<dbReference type="Pfam" id="PF25973">
    <property type="entry name" value="BSH_CzcB"/>
    <property type="match status" value="1"/>
</dbReference>
<name>A0A6I2L8W6_9BURK</name>
<evidence type="ECO:0000256" key="3">
    <source>
        <dbReference type="SAM" id="Coils"/>
    </source>
</evidence>
<evidence type="ECO:0000259" key="5">
    <source>
        <dbReference type="Pfam" id="PF25973"/>
    </source>
</evidence>
<dbReference type="SUPFAM" id="SSF111369">
    <property type="entry name" value="HlyD-like secretion proteins"/>
    <property type="match status" value="1"/>
</dbReference>
<dbReference type="Gene3D" id="1.10.287.470">
    <property type="entry name" value="Helix hairpin bin"/>
    <property type="match status" value="1"/>
</dbReference>
<feature type="coiled-coil region" evidence="3">
    <location>
        <begin position="208"/>
        <end position="235"/>
    </location>
</feature>
<feature type="chain" id="PRO_5026167728" evidence="4">
    <location>
        <begin position="35"/>
        <end position="415"/>
    </location>
</feature>
<comment type="subcellular location">
    <subcellularLocation>
        <location evidence="1">Cell envelope</location>
    </subcellularLocation>
</comment>
<dbReference type="Proteomes" id="UP000433309">
    <property type="component" value="Unassembled WGS sequence"/>
</dbReference>
<evidence type="ECO:0000256" key="4">
    <source>
        <dbReference type="SAM" id="SignalP"/>
    </source>
</evidence>
<dbReference type="GO" id="GO:0030313">
    <property type="term" value="C:cell envelope"/>
    <property type="evidence" value="ECO:0007669"/>
    <property type="project" value="UniProtKB-SubCell"/>
</dbReference>
<dbReference type="InterPro" id="IPR050465">
    <property type="entry name" value="UPF0194_transport"/>
</dbReference>
<protein>
    <submittedName>
        <fullName evidence="6">HlyD family efflux transporter periplasmic adaptor subunit</fullName>
    </submittedName>
</protein>
<dbReference type="PANTHER" id="PTHR32347:SF14">
    <property type="entry name" value="EFFLUX SYSTEM COMPONENT YKNX-RELATED"/>
    <property type="match status" value="1"/>
</dbReference>
<organism evidence="6 7">
    <name type="scientific">Duganella guangzhouensis</name>
    <dbReference type="NCBI Taxonomy" id="2666084"/>
    <lineage>
        <taxon>Bacteria</taxon>
        <taxon>Pseudomonadati</taxon>
        <taxon>Pseudomonadota</taxon>
        <taxon>Betaproteobacteria</taxon>
        <taxon>Burkholderiales</taxon>
        <taxon>Oxalobacteraceae</taxon>
        <taxon>Telluria group</taxon>
        <taxon>Duganella</taxon>
    </lineage>
</organism>